<dbReference type="Proteomes" id="UP001497516">
    <property type="component" value="Chromosome 1"/>
</dbReference>
<evidence type="ECO:0000313" key="2">
    <source>
        <dbReference type="EMBL" id="CAL1358360.1"/>
    </source>
</evidence>
<feature type="region of interest" description="Disordered" evidence="1">
    <location>
        <begin position="369"/>
        <end position="388"/>
    </location>
</feature>
<dbReference type="AlphaFoldDB" id="A0AAV2CP48"/>
<dbReference type="EMBL" id="OZ034813">
    <property type="protein sequence ID" value="CAL1358360.1"/>
    <property type="molecule type" value="Genomic_DNA"/>
</dbReference>
<keyword evidence="3" id="KW-1185">Reference proteome</keyword>
<accession>A0AAV2CP48</accession>
<sequence>MLDVWSWISDLPFSGEWGATDDNSVSAAVLVFQLATSPCDPTRTLQLQAQRTPSSSPANSDVFFITLTVCLRGATPSTLWASDPYVLNSSGPTTNSTFLLPLLLQLLQEIVTRAPTTPYSSSGQFQKLRPEPVSWILDTHSPESFSSFFNLVLLTRLFWACACDAPSEVGSFYLDSLLCPNIDSLLTASKPVLAKFLVAVGADAELCFVRTLGYMLAKWLIYREVAAGAGLRTLVPPPLLPAGFSYGVEAYGYWTLKGYAPIPAMRLSGEPKPFLLEPNELSLLKYALAHQQLEAVIQLHYSVAFHEAYVQVSARVDNLRFHVAKLRFSSDDGGESESEYSEERHFVSRVRAWVGPEIGATYVAGLTAGRSTHNGESETTELHVGKGGPRNFGMLAREATRTRVKDWRWDQDVEGNGVVFDAVLYDTATGQEYCSGGGGDGPRRMRSSGPNRPFTKARGLIFAGKEYGDEVTWRLGKEMEGSVLKWRIGGEVWVTYFPNQVHTSFCETRSVEWCDEVDLPLIPGK</sequence>
<evidence type="ECO:0000256" key="1">
    <source>
        <dbReference type="SAM" id="MobiDB-lite"/>
    </source>
</evidence>
<gene>
    <name evidence="2" type="ORF">LTRI10_LOCUS5917</name>
</gene>
<dbReference type="PANTHER" id="PTHR31439">
    <property type="entry name" value="EXPRESSED PROTEIN"/>
    <property type="match status" value="1"/>
</dbReference>
<evidence type="ECO:0000313" key="3">
    <source>
        <dbReference type="Proteomes" id="UP001497516"/>
    </source>
</evidence>
<name>A0AAV2CP48_9ROSI</name>
<proteinExistence type="predicted"/>
<organism evidence="2 3">
    <name type="scientific">Linum trigynum</name>
    <dbReference type="NCBI Taxonomy" id="586398"/>
    <lineage>
        <taxon>Eukaryota</taxon>
        <taxon>Viridiplantae</taxon>
        <taxon>Streptophyta</taxon>
        <taxon>Embryophyta</taxon>
        <taxon>Tracheophyta</taxon>
        <taxon>Spermatophyta</taxon>
        <taxon>Magnoliopsida</taxon>
        <taxon>eudicotyledons</taxon>
        <taxon>Gunneridae</taxon>
        <taxon>Pentapetalae</taxon>
        <taxon>rosids</taxon>
        <taxon>fabids</taxon>
        <taxon>Malpighiales</taxon>
        <taxon>Linaceae</taxon>
        <taxon>Linum</taxon>
    </lineage>
</organism>
<feature type="compositionally biased region" description="Basic and acidic residues" evidence="1">
    <location>
        <begin position="373"/>
        <end position="384"/>
    </location>
</feature>
<reference evidence="2 3" key="1">
    <citation type="submission" date="2024-04" db="EMBL/GenBank/DDBJ databases">
        <authorList>
            <person name="Fracassetti M."/>
        </authorList>
    </citation>
    <scope>NUCLEOTIDE SEQUENCE [LARGE SCALE GENOMIC DNA]</scope>
</reference>
<dbReference type="PANTHER" id="PTHR31439:SF7">
    <property type="entry name" value="EXPRESSED PROTEIN"/>
    <property type="match status" value="1"/>
</dbReference>
<protein>
    <submittedName>
        <fullName evidence="2">Uncharacterized protein</fullName>
    </submittedName>
</protein>